<dbReference type="PROSITE" id="PS50970">
    <property type="entry name" value="HCY"/>
    <property type="match status" value="1"/>
</dbReference>
<organism evidence="8 9">
    <name type="scientific">Leucobacter viscericola</name>
    <dbReference type="NCBI Taxonomy" id="2714935"/>
    <lineage>
        <taxon>Bacteria</taxon>
        <taxon>Bacillati</taxon>
        <taxon>Actinomycetota</taxon>
        <taxon>Actinomycetes</taxon>
        <taxon>Micrococcales</taxon>
        <taxon>Microbacteriaceae</taxon>
        <taxon>Leucobacter</taxon>
    </lineage>
</organism>
<dbReference type="NCBIfam" id="NF007020">
    <property type="entry name" value="PRK09485.1"/>
    <property type="match status" value="1"/>
</dbReference>
<evidence type="ECO:0000256" key="4">
    <source>
        <dbReference type="ARBA" id="ARBA00022833"/>
    </source>
</evidence>
<dbReference type="SUPFAM" id="SSF82282">
    <property type="entry name" value="Homocysteine S-methyltransferase"/>
    <property type="match status" value="1"/>
</dbReference>
<gene>
    <name evidence="8" type="primary">mmuM</name>
    <name evidence="8" type="ORF">G7068_01460</name>
</gene>
<dbReference type="GO" id="GO:0032259">
    <property type="term" value="P:methylation"/>
    <property type="evidence" value="ECO:0007669"/>
    <property type="project" value="UniProtKB-KW"/>
</dbReference>
<evidence type="ECO:0000259" key="7">
    <source>
        <dbReference type="PROSITE" id="PS50970"/>
    </source>
</evidence>
<name>A0A6G7XJN3_9MICO</name>
<evidence type="ECO:0000256" key="2">
    <source>
        <dbReference type="ARBA" id="ARBA00022679"/>
    </source>
</evidence>
<keyword evidence="4 5" id="KW-0862">Zinc</keyword>
<evidence type="ECO:0000256" key="6">
    <source>
        <dbReference type="PROSITE-ProRule" id="PRU00333"/>
    </source>
</evidence>
<keyword evidence="9" id="KW-1185">Reference proteome</keyword>
<comment type="cofactor">
    <cofactor evidence="5">
        <name>Zn(2+)</name>
        <dbReference type="ChEBI" id="CHEBI:29105"/>
    </cofactor>
    <text evidence="5">Binds 1 zinc ion per subunit.</text>
</comment>
<feature type="binding site" evidence="6">
    <location>
        <position position="281"/>
    </location>
    <ligand>
        <name>Zn(2+)</name>
        <dbReference type="ChEBI" id="CHEBI:29105"/>
    </ligand>
</feature>
<feature type="domain" description="Hcy-binding" evidence="7">
    <location>
        <begin position="1"/>
        <end position="295"/>
    </location>
</feature>
<dbReference type="EMBL" id="CP049863">
    <property type="protein sequence ID" value="QIK64639.1"/>
    <property type="molecule type" value="Genomic_DNA"/>
</dbReference>
<protein>
    <submittedName>
        <fullName evidence="8">Homocysteine S-methyltransferase</fullName>
        <ecNumber evidence="8">2.1.1.10</ecNumber>
    </submittedName>
</protein>
<dbReference type="PANTHER" id="PTHR46015">
    <property type="entry name" value="ZGC:172121"/>
    <property type="match status" value="1"/>
</dbReference>
<proteinExistence type="predicted"/>
<dbReference type="GO" id="GO:0008898">
    <property type="term" value="F:S-adenosylmethionine-homocysteine S-methyltransferase activity"/>
    <property type="evidence" value="ECO:0007669"/>
    <property type="project" value="TreeGrafter"/>
</dbReference>
<dbReference type="PANTHER" id="PTHR46015:SF1">
    <property type="entry name" value="HOMOCYSTEINE S-METHYLTRANSFERASE-LIKE ISOFORM 1"/>
    <property type="match status" value="1"/>
</dbReference>
<reference evidence="8 9" key="1">
    <citation type="submission" date="2020-03" db="EMBL/GenBank/DDBJ databases">
        <title>Leucobacter sp. nov., isolated from beetles.</title>
        <authorList>
            <person name="Hyun D.-W."/>
            <person name="Bae J.-W."/>
        </authorList>
    </citation>
    <scope>NUCLEOTIDE SEQUENCE [LARGE SCALE GENOMIC DNA]</scope>
    <source>
        <strain evidence="8 9">HDW9C</strain>
    </source>
</reference>
<keyword evidence="3 5" id="KW-0479">Metal-binding</keyword>
<evidence type="ECO:0000256" key="5">
    <source>
        <dbReference type="PIRSR" id="PIRSR037505-2"/>
    </source>
</evidence>
<dbReference type="Proteomes" id="UP000502677">
    <property type="component" value="Chromosome"/>
</dbReference>
<dbReference type="InterPro" id="IPR003726">
    <property type="entry name" value="HCY_dom"/>
</dbReference>
<evidence type="ECO:0000256" key="3">
    <source>
        <dbReference type="ARBA" id="ARBA00022723"/>
    </source>
</evidence>
<accession>A0A6G7XJN3</accession>
<dbReference type="Gene3D" id="3.20.20.330">
    <property type="entry name" value="Homocysteine-binding-like domain"/>
    <property type="match status" value="1"/>
</dbReference>
<dbReference type="PIRSF" id="PIRSF037505">
    <property type="entry name" value="Betaine_HMT"/>
    <property type="match status" value="1"/>
</dbReference>
<dbReference type="AlphaFoldDB" id="A0A6G7XJN3"/>
<dbReference type="GO" id="GO:0009086">
    <property type="term" value="P:methionine biosynthetic process"/>
    <property type="evidence" value="ECO:0007669"/>
    <property type="project" value="InterPro"/>
</dbReference>
<dbReference type="GO" id="GO:0008270">
    <property type="term" value="F:zinc ion binding"/>
    <property type="evidence" value="ECO:0007669"/>
    <property type="project" value="InterPro"/>
</dbReference>
<sequence>MHAVLERGAVVLDGGLGTRLETRGNDVSSALWSAEILRLRPEEVRAAHRDFFDAGARVATTASYQVSYNGYAQIGVDAEIVDELLVRSVEVAKQARVESGLTGADAWVLASVGPYGASLGNGSEYTGDYDLSEAELTVWHERRLQVLDAASPDALLCETIPSNAEARALRNALGDLATPVILSFTVAEGRLRSGESLAEAVRIAETIPGILAVGVNCSSVADTDRALRIMREASGLPLIAYPNSGEVWDAESRSWSGSASSVASYVPGWRELGVKLIGGCCRVDTAELAAIAAATTQPRS</sequence>
<evidence type="ECO:0000313" key="9">
    <source>
        <dbReference type="Proteomes" id="UP000502677"/>
    </source>
</evidence>
<dbReference type="EC" id="2.1.1.10" evidence="8"/>
<evidence type="ECO:0000313" key="8">
    <source>
        <dbReference type="EMBL" id="QIK64639.1"/>
    </source>
</evidence>
<feature type="binding site" evidence="5 6">
    <location>
        <position position="217"/>
    </location>
    <ligand>
        <name>Zn(2+)</name>
        <dbReference type="ChEBI" id="CHEBI:29105"/>
    </ligand>
</feature>
<dbReference type="Pfam" id="PF02574">
    <property type="entry name" value="S-methyl_trans"/>
    <property type="match status" value="1"/>
</dbReference>
<dbReference type="GO" id="GO:0033528">
    <property type="term" value="P:S-methylmethionine cycle"/>
    <property type="evidence" value="ECO:0007669"/>
    <property type="project" value="TreeGrafter"/>
</dbReference>
<keyword evidence="2 6" id="KW-0808">Transferase</keyword>
<feature type="binding site" evidence="6">
    <location>
        <position position="280"/>
    </location>
    <ligand>
        <name>Zn(2+)</name>
        <dbReference type="ChEBI" id="CHEBI:29105"/>
    </ligand>
</feature>
<dbReference type="InterPro" id="IPR051486">
    <property type="entry name" value="Hcy_S-methyltransferase"/>
</dbReference>
<evidence type="ECO:0000256" key="1">
    <source>
        <dbReference type="ARBA" id="ARBA00022603"/>
    </source>
</evidence>
<dbReference type="KEGG" id="lvi:G7068_01460"/>
<dbReference type="InterPro" id="IPR036589">
    <property type="entry name" value="HCY_dom_sf"/>
</dbReference>
<dbReference type="InterPro" id="IPR017226">
    <property type="entry name" value="BHMT-like"/>
</dbReference>
<keyword evidence="1 6" id="KW-0489">Methyltransferase</keyword>